<accession>A0A9W7GBC7</accession>
<dbReference type="Gene3D" id="3.30.1390.20">
    <property type="entry name" value="Ribosomal protein L30, ferredoxin-like fold domain"/>
    <property type="match status" value="1"/>
</dbReference>
<evidence type="ECO:0000256" key="1">
    <source>
        <dbReference type="SAM" id="MobiDB-lite"/>
    </source>
</evidence>
<protein>
    <submittedName>
        <fullName evidence="2">Uncharacterized protein</fullName>
    </submittedName>
</protein>
<dbReference type="GO" id="GO:0003723">
    <property type="term" value="F:RNA binding"/>
    <property type="evidence" value="ECO:0007669"/>
    <property type="project" value="TreeGrafter"/>
</dbReference>
<dbReference type="GO" id="GO:0003735">
    <property type="term" value="F:structural constituent of ribosome"/>
    <property type="evidence" value="ECO:0007669"/>
    <property type="project" value="TreeGrafter"/>
</dbReference>
<dbReference type="PANTHER" id="PTHR11524">
    <property type="entry name" value="60S RIBOSOMAL PROTEIN L7"/>
    <property type="match status" value="1"/>
</dbReference>
<dbReference type="SUPFAM" id="SSF55129">
    <property type="entry name" value="Ribosomal protein L30p/L7e"/>
    <property type="match status" value="1"/>
</dbReference>
<feature type="region of interest" description="Disordered" evidence="1">
    <location>
        <begin position="59"/>
        <end position="131"/>
    </location>
</feature>
<dbReference type="EMBL" id="BRYA01000093">
    <property type="protein sequence ID" value="GMI38874.1"/>
    <property type="molecule type" value="Genomic_DNA"/>
</dbReference>
<evidence type="ECO:0000313" key="2">
    <source>
        <dbReference type="EMBL" id="GMI38874.1"/>
    </source>
</evidence>
<dbReference type="Proteomes" id="UP001165065">
    <property type="component" value="Unassembled WGS sequence"/>
</dbReference>
<dbReference type="PANTHER" id="PTHR11524:SF16">
    <property type="entry name" value="LARGE RIBOSOMAL SUBUNIT PROTEIN UL30"/>
    <property type="match status" value="1"/>
</dbReference>
<sequence length="313" mass="35595">MSFDPSKPSLVPELVLKKKANLERLSLARNDRLKAQGNRKVFKKRNNVIKVRKPEAFVASKRGKVNHQRRFKRVKEKGLQSRKRKQGQLGTKTVDELTGEEVERESESDSEEAEEEEEEMDKDEGSQSRRRTTVLTYKSNSLHSPCVFAVRIRPDDSHTPSVVTRTLNKFRLRNLNDGAFIRFTSDTRRELEAVEQYVSYGVLGESAVKELLSRRGFAKVNQDGGKERVPLNNNVIVEDNLGESTGCICVDDVVAELVEPTGSFREVNNFLWPFKLSGVESGFEKRKLGRKSNGKEGYGDKGEGMEEWVKKVM</sequence>
<dbReference type="InterPro" id="IPR036919">
    <property type="entry name" value="Ribo_uL30_ferredoxin-like_sf"/>
</dbReference>
<dbReference type="AlphaFoldDB" id="A0A9W7GBC7"/>
<gene>
    <name evidence="2" type="ORF">TrCOL_g3905</name>
</gene>
<dbReference type="OrthoDB" id="28644at2759"/>
<feature type="compositionally biased region" description="Acidic residues" evidence="1">
    <location>
        <begin position="97"/>
        <end position="122"/>
    </location>
</feature>
<reference evidence="3" key="1">
    <citation type="journal article" date="2023" name="Commun. Biol.">
        <title>Genome analysis of Parmales, the sister group of diatoms, reveals the evolutionary specialization of diatoms from phago-mixotrophs to photoautotrophs.</title>
        <authorList>
            <person name="Ban H."/>
            <person name="Sato S."/>
            <person name="Yoshikawa S."/>
            <person name="Yamada K."/>
            <person name="Nakamura Y."/>
            <person name="Ichinomiya M."/>
            <person name="Sato N."/>
            <person name="Blanc-Mathieu R."/>
            <person name="Endo H."/>
            <person name="Kuwata A."/>
            <person name="Ogata H."/>
        </authorList>
    </citation>
    <scope>NUCLEOTIDE SEQUENCE [LARGE SCALE GENOMIC DNA]</scope>
</reference>
<name>A0A9W7GBC7_9STRA</name>
<dbReference type="GO" id="GO:0000463">
    <property type="term" value="P:maturation of LSU-rRNA from tricistronic rRNA transcript (SSU-rRNA, 5.8S rRNA, LSU-rRNA)"/>
    <property type="evidence" value="ECO:0007669"/>
    <property type="project" value="TreeGrafter"/>
</dbReference>
<proteinExistence type="predicted"/>
<comment type="caution">
    <text evidence="2">The sequence shown here is derived from an EMBL/GenBank/DDBJ whole genome shotgun (WGS) entry which is preliminary data.</text>
</comment>
<organism evidence="2 3">
    <name type="scientific">Triparma columacea</name>
    <dbReference type="NCBI Taxonomy" id="722753"/>
    <lineage>
        <taxon>Eukaryota</taxon>
        <taxon>Sar</taxon>
        <taxon>Stramenopiles</taxon>
        <taxon>Ochrophyta</taxon>
        <taxon>Bolidophyceae</taxon>
        <taxon>Parmales</taxon>
        <taxon>Triparmaceae</taxon>
        <taxon>Triparma</taxon>
    </lineage>
</organism>
<keyword evidence="3" id="KW-1185">Reference proteome</keyword>
<dbReference type="Gene3D" id="1.10.15.30">
    <property type="match status" value="1"/>
</dbReference>
<dbReference type="GO" id="GO:0022625">
    <property type="term" value="C:cytosolic large ribosomal subunit"/>
    <property type="evidence" value="ECO:0007669"/>
    <property type="project" value="TreeGrafter"/>
</dbReference>
<evidence type="ECO:0000313" key="3">
    <source>
        <dbReference type="Proteomes" id="UP001165065"/>
    </source>
</evidence>
<dbReference type="InterPro" id="IPR039699">
    <property type="entry name" value="Ribosomal_uL30"/>
</dbReference>
<feature type="compositionally biased region" description="Basic residues" evidence="1">
    <location>
        <begin position="61"/>
        <end position="86"/>
    </location>
</feature>